<dbReference type="RefSeq" id="WP_249320352.1">
    <property type="nucleotide sequence ID" value="NZ_JACRSN010000023.1"/>
</dbReference>
<dbReference type="AlphaFoldDB" id="A0A926HP09"/>
<keyword evidence="2" id="KW-1185">Reference proteome</keyword>
<gene>
    <name evidence="1" type="ORF">IAG03_12380</name>
</gene>
<sequence length="103" mass="11753">MIAHLYKIPSTFRNVPDMIKIRAKPRAKYPGTWRHTELSLPDTLRVIVDDEGDGHLLTVPGNEIISSVYEEEPEHIEGNDLVSCINVFDDAGNILLRCKVIWR</sequence>
<dbReference type="Proteomes" id="UP000651482">
    <property type="component" value="Unassembled WGS sequence"/>
</dbReference>
<protein>
    <submittedName>
        <fullName evidence="1">Uncharacterized protein</fullName>
    </submittedName>
</protein>
<evidence type="ECO:0000313" key="1">
    <source>
        <dbReference type="EMBL" id="MBC8534767.1"/>
    </source>
</evidence>
<reference evidence="1" key="1">
    <citation type="submission" date="2020-08" db="EMBL/GenBank/DDBJ databases">
        <title>Genome public.</title>
        <authorList>
            <person name="Liu C."/>
            <person name="Sun Q."/>
        </authorList>
    </citation>
    <scope>NUCLEOTIDE SEQUENCE</scope>
    <source>
        <strain evidence="1">NSJ-40</strain>
    </source>
</reference>
<proteinExistence type="predicted"/>
<dbReference type="EMBL" id="JACRSN010000023">
    <property type="protein sequence ID" value="MBC8534767.1"/>
    <property type="molecule type" value="Genomic_DNA"/>
</dbReference>
<comment type="caution">
    <text evidence="1">The sequence shown here is derived from an EMBL/GenBank/DDBJ whole genome shotgun (WGS) entry which is preliminary data.</text>
</comment>
<name>A0A926HP09_9FIRM</name>
<organism evidence="1 2">
    <name type="scientific">Yeguia hominis</name>
    <dbReference type="NCBI Taxonomy" id="2763662"/>
    <lineage>
        <taxon>Bacteria</taxon>
        <taxon>Bacillati</taxon>
        <taxon>Bacillota</taxon>
        <taxon>Clostridia</taxon>
        <taxon>Eubacteriales</taxon>
        <taxon>Yeguiaceae</taxon>
        <taxon>Yeguia</taxon>
    </lineage>
</organism>
<evidence type="ECO:0000313" key="2">
    <source>
        <dbReference type="Proteomes" id="UP000651482"/>
    </source>
</evidence>
<accession>A0A926HP09</accession>